<evidence type="ECO:0000256" key="1">
    <source>
        <dbReference type="SAM" id="MobiDB-lite"/>
    </source>
</evidence>
<proteinExistence type="predicted"/>
<keyword evidence="3" id="KW-1185">Reference proteome</keyword>
<organism evidence="2 3">
    <name type="scientific">Ceratopteris richardii</name>
    <name type="common">Triangle waterfern</name>
    <dbReference type="NCBI Taxonomy" id="49495"/>
    <lineage>
        <taxon>Eukaryota</taxon>
        <taxon>Viridiplantae</taxon>
        <taxon>Streptophyta</taxon>
        <taxon>Embryophyta</taxon>
        <taxon>Tracheophyta</taxon>
        <taxon>Polypodiopsida</taxon>
        <taxon>Polypodiidae</taxon>
        <taxon>Polypodiales</taxon>
        <taxon>Pteridineae</taxon>
        <taxon>Pteridaceae</taxon>
        <taxon>Parkerioideae</taxon>
        <taxon>Ceratopteris</taxon>
    </lineage>
</organism>
<feature type="region of interest" description="Disordered" evidence="1">
    <location>
        <begin position="147"/>
        <end position="175"/>
    </location>
</feature>
<protein>
    <submittedName>
        <fullName evidence="2">Uncharacterized protein</fullName>
    </submittedName>
</protein>
<evidence type="ECO:0000313" key="3">
    <source>
        <dbReference type="Proteomes" id="UP000825935"/>
    </source>
</evidence>
<sequence>MKHSYGSTDTTSSMFGFQENYPSPIRCIECSEHQKCCCTARRIDAEVDAKKKRWFAACAMAYQYVQGHGLYDFEKDLNFCSNWAQSFTKQVHWHKEIHRWQAEGNQTLEHYIPAADSINFRADNSVRWCDQYNVVLQQSVPFYTRTKSSVTSQQDEEHTNISGTPPAGSTGPSYSRHFHESDSCSIYSITDIASIDDVVNPTQAVQLFGPHILASSTLVS</sequence>
<accession>A0A8T2RXK6</accession>
<name>A0A8T2RXK6_CERRI</name>
<comment type="caution">
    <text evidence="2">The sequence shown here is derived from an EMBL/GenBank/DDBJ whole genome shotgun (WGS) entry which is preliminary data.</text>
</comment>
<dbReference type="Proteomes" id="UP000825935">
    <property type="component" value="Chromosome 24"/>
</dbReference>
<dbReference type="AlphaFoldDB" id="A0A8T2RXK6"/>
<gene>
    <name evidence="2" type="ORF">KP509_24G070700</name>
</gene>
<reference evidence="2" key="1">
    <citation type="submission" date="2021-08" db="EMBL/GenBank/DDBJ databases">
        <title>WGS assembly of Ceratopteris richardii.</title>
        <authorList>
            <person name="Marchant D.B."/>
            <person name="Chen G."/>
            <person name="Jenkins J."/>
            <person name="Shu S."/>
            <person name="Leebens-Mack J."/>
            <person name="Grimwood J."/>
            <person name="Schmutz J."/>
            <person name="Soltis P."/>
            <person name="Soltis D."/>
            <person name="Chen Z.-H."/>
        </authorList>
    </citation>
    <scope>NUCLEOTIDE SEQUENCE</scope>
    <source>
        <strain evidence="2">Whitten #5841</strain>
        <tissue evidence="2">Leaf</tissue>
    </source>
</reference>
<dbReference type="EMBL" id="CM035429">
    <property type="protein sequence ID" value="KAH7300601.1"/>
    <property type="molecule type" value="Genomic_DNA"/>
</dbReference>
<evidence type="ECO:0000313" key="2">
    <source>
        <dbReference type="EMBL" id="KAH7300601.1"/>
    </source>
</evidence>